<proteinExistence type="inferred from homology"/>
<dbReference type="Gene3D" id="3.90.550.10">
    <property type="entry name" value="Spore Coat Polysaccharide Biosynthesis Protein SpsA, Chain A"/>
    <property type="match status" value="1"/>
</dbReference>
<sequence length="271" mass="30992">MKERLVVIPTYNEIENIEAIIRKVFSLPEPFDVLIVDDGSPDGTAQRVRDLQDEFLATGSSPRGSMARLHLLERRGKLGLGTAYIDGFKWALSRGYQYLFEMDADFSHNPEDLIKLYHACADEGPNRADVAVGSRYIRGVNVVNWPMGRVLMSYFAGVYVRFITGMSIMDPTAGFICYRAEVLEVILHNPIKFVGYAFQIEMKFTCWKYGFKLREVPIIFTDRTRGVSKMSSKIFKEAVFGVLQMKISSFFRHYIPRRESTKKVEEPVDAV</sequence>
<dbReference type="SUPFAM" id="SSF53448">
    <property type="entry name" value="Nucleotide-diphospho-sugar transferases"/>
    <property type="match status" value="1"/>
</dbReference>
<name>A0A0E3ZT98_9BACT</name>
<evidence type="ECO:0000256" key="1">
    <source>
        <dbReference type="ARBA" id="ARBA00006739"/>
    </source>
</evidence>
<dbReference type="AlphaFoldDB" id="A0A0E3ZT98"/>
<evidence type="ECO:0000256" key="2">
    <source>
        <dbReference type="ARBA" id="ARBA00022676"/>
    </source>
</evidence>
<dbReference type="CDD" id="cd06442">
    <property type="entry name" value="DPM1_like"/>
    <property type="match status" value="1"/>
</dbReference>
<dbReference type="GO" id="GO:0016020">
    <property type="term" value="C:membrane"/>
    <property type="evidence" value="ECO:0007669"/>
    <property type="project" value="GOC"/>
</dbReference>
<evidence type="ECO:0000313" key="6">
    <source>
        <dbReference type="Proteomes" id="UP000033054"/>
    </source>
</evidence>
<dbReference type="PANTHER" id="PTHR43398:SF1">
    <property type="entry name" value="DOLICHOL-PHOSPHATE MANNOSYLTRANSFERASE SUBUNIT 1"/>
    <property type="match status" value="1"/>
</dbReference>
<dbReference type="PATRIC" id="fig|1379870.5.peg.254"/>
<accession>A0A0E3ZT98</accession>
<organism evidence="5 6">
    <name type="scientific">Spirosoma radiotolerans</name>
    <dbReference type="NCBI Taxonomy" id="1379870"/>
    <lineage>
        <taxon>Bacteria</taxon>
        <taxon>Pseudomonadati</taxon>
        <taxon>Bacteroidota</taxon>
        <taxon>Cytophagia</taxon>
        <taxon>Cytophagales</taxon>
        <taxon>Cytophagaceae</taxon>
        <taxon>Spirosoma</taxon>
    </lineage>
</organism>
<dbReference type="EMBL" id="CP010429">
    <property type="protein sequence ID" value="AKD53715.1"/>
    <property type="molecule type" value="Genomic_DNA"/>
</dbReference>
<evidence type="ECO:0000313" key="5">
    <source>
        <dbReference type="EMBL" id="AKD53715.1"/>
    </source>
</evidence>
<gene>
    <name evidence="5" type="ORF">SD10_01165</name>
</gene>
<dbReference type="STRING" id="1379870.SD10_01165"/>
<comment type="similarity">
    <text evidence="1">Belongs to the glycosyltransferase 2 family.</text>
</comment>
<dbReference type="RefSeq" id="WP_046375303.1">
    <property type="nucleotide sequence ID" value="NZ_CP010429.1"/>
</dbReference>
<dbReference type="GO" id="GO:0004582">
    <property type="term" value="F:dolichyl-phosphate beta-D-mannosyltransferase activity"/>
    <property type="evidence" value="ECO:0007669"/>
    <property type="project" value="InterPro"/>
</dbReference>
<keyword evidence="3 5" id="KW-0808">Transferase</keyword>
<dbReference type="HOGENOM" id="CLU_033536_13_0_10"/>
<feature type="domain" description="Glycosyltransferase 2-like" evidence="4">
    <location>
        <begin position="6"/>
        <end position="185"/>
    </location>
</feature>
<dbReference type="InterPro" id="IPR001173">
    <property type="entry name" value="Glyco_trans_2-like"/>
</dbReference>
<dbReference type="InterPro" id="IPR039528">
    <property type="entry name" value="DPM1-like"/>
</dbReference>
<dbReference type="FunFam" id="3.90.550.10:FF:000128">
    <property type="entry name" value="Glycosyl transferase family 2"/>
    <property type="match status" value="1"/>
</dbReference>
<keyword evidence="2 5" id="KW-0328">Glycosyltransferase</keyword>
<dbReference type="OrthoDB" id="9810303at2"/>
<dbReference type="GO" id="GO:0009247">
    <property type="term" value="P:glycolipid biosynthetic process"/>
    <property type="evidence" value="ECO:0007669"/>
    <property type="project" value="TreeGrafter"/>
</dbReference>
<dbReference type="KEGG" id="srd:SD10_01165"/>
<dbReference type="InterPro" id="IPR029044">
    <property type="entry name" value="Nucleotide-diphossugar_trans"/>
</dbReference>
<dbReference type="Pfam" id="PF00535">
    <property type="entry name" value="Glycos_transf_2"/>
    <property type="match status" value="1"/>
</dbReference>
<reference evidence="5 6" key="1">
    <citation type="journal article" date="2014" name="Curr. Microbiol.">
        <title>Spirosoma radiotolerans sp. nov., a gamma-radiation-resistant bacterium isolated from gamma ray-irradiated soil.</title>
        <authorList>
            <person name="Lee J.J."/>
            <person name="Srinivasan S."/>
            <person name="Lim S."/>
            <person name="Joe M."/>
            <person name="Im S."/>
            <person name="Bae S.I."/>
            <person name="Park K.R."/>
            <person name="Han J.H."/>
            <person name="Park S.H."/>
            <person name="Joo B.M."/>
            <person name="Park S.J."/>
            <person name="Kim M.K."/>
        </authorList>
    </citation>
    <scope>NUCLEOTIDE SEQUENCE [LARGE SCALE GENOMIC DNA]</scope>
    <source>
        <strain evidence="5 6">DG5A</strain>
    </source>
</reference>
<evidence type="ECO:0000259" key="4">
    <source>
        <dbReference type="Pfam" id="PF00535"/>
    </source>
</evidence>
<protein>
    <submittedName>
        <fullName evidence="5">Dolichyl-phosphate beta-D-mannosyltransferase</fullName>
    </submittedName>
</protein>
<keyword evidence="6" id="KW-1185">Reference proteome</keyword>
<dbReference type="PANTHER" id="PTHR43398">
    <property type="entry name" value="DOLICHOL-PHOSPHATE MANNOSYLTRANSFERASE SUBUNIT 1"/>
    <property type="match status" value="1"/>
</dbReference>
<dbReference type="Proteomes" id="UP000033054">
    <property type="component" value="Chromosome"/>
</dbReference>
<evidence type="ECO:0000256" key="3">
    <source>
        <dbReference type="ARBA" id="ARBA00022679"/>
    </source>
</evidence>